<dbReference type="SUPFAM" id="SSF57701">
    <property type="entry name" value="Zn2/Cys6 DNA-binding domain"/>
    <property type="match status" value="1"/>
</dbReference>
<accession>A0A9P8VDS3</accession>
<dbReference type="PROSITE" id="PS50048">
    <property type="entry name" value="ZN2_CY6_FUNGAL_2"/>
    <property type="match status" value="1"/>
</dbReference>
<dbReference type="SMART" id="SM00066">
    <property type="entry name" value="GAL4"/>
    <property type="match status" value="1"/>
</dbReference>
<dbReference type="CDD" id="cd12148">
    <property type="entry name" value="fungal_TF_MHR"/>
    <property type="match status" value="1"/>
</dbReference>
<evidence type="ECO:0000313" key="5">
    <source>
        <dbReference type="Proteomes" id="UP000770015"/>
    </source>
</evidence>
<dbReference type="OrthoDB" id="3037908at2759"/>
<proteinExistence type="predicted"/>
<reference evidence="4" key="1">
    <citation type="journal article" date="2021" name="Nat. Commun.">
        <title>Genetic determinants of endophytism in the Arabidopsis root mycobiome.</title>
        <authorList>
            <person name="Mesny F."/>
            <person name="Miyauchi S."/>
            <person name="Thiergart T."/>
            <person name="Pickel B."/>
            <person name="Atanasova L."/>
            <person name="Karlsson M."/>
            <person name="Huettel B."/>
            <person name="Barry K.W."/>
            <person name="Haridas S."/>
            <person name="Chen C."/>
            <person name="Bauer D."/>
            <person name="Andreopoulos W."/>
            <person name="Pangilinan J."/>
            <person name="LaButti K."/>
            <person name="Riley R."/>
            <person name="Lipzen A."/>
            <person name="Clum A."/>
            <person name="Drula E."/>
            <person name="Henrissat B."/>
            <person name="Kohler A."/>
            <person name="Grigoriev I.V."/>
            <person name="Martin F.M."/>
            <person name="Hacquard S."/>
        </authorList>
    </citation>
    <scope>NUCLEOTIDE SEQUENCE</scope>
    <source>
        <strain evidence="4">MPI-SDFR-AT-0117</strain>
    </source>
</reference>
<dbReference type="GO" id="GO:0008270">
    <property type="term" value="F:zinc ion binding"/>
    <property type="evidence" value="ECO:0007669"/>
    <property type="project" value="InterPro"/>
</dbReference>
<feature type="compositionally biased region" description="Pro residues" evidence="2">
    <location>
        <begin position="102"/>
        <end position="112"/>
    </location>
</feature>
<dbReference type="EMBL" id="JAGSXJ010000011">
    <property type="protein sequence ID" value="KAH6687379.1"/>
    <property type="molecule type" value="Genomic_DNA"/>
</dbReference>
<feature type="compositionally biased region" description="Low complexity" evidence="2">
    <location>
        <begin position="74"/>
        <end position="84"/>
    </location>
</feature>
<protein>
    <recommendedName>
        <fullName evidence="3">Zn(2)-C6 fungal-type domain-containing protein</fullName>
    </recommendedName>
</protein>
<evidence type="ECO:0000256" key="1">
    <source>
        <dbReference type="ARBA" id="ARBA00023242"/>
    </source>
</evidence>
<keyword evidence="1" id="KW-0539">Nucleus</keyword>
<name>A0A9P8VDS3_9PEZI</name>
<dbReference type="InterPro" id="IPR001138">
    <property type="entry name" value="Zn2Cys6_DnaBD"/>
</dbReference>
<dbReference type="Proteomes" id="UP000770015">
    <property type="component" value="Unassembled WGS sequence"/>
</dbReference>
<gene>
    <name evidence="4" type="ORF">F5X68DRAFT_231851</name>
</gene>
<feature type="region of interest" description="Disordered" evidence="2">
    <location>
        <begin position="63"/>
        <end position="136"/>
    </location>
</feature>
<dbReference type="Pfam" id="PF00172">
    <property type="entry name" value="Zn_clus"/>
    <property type="match status" value="1"/>
</dbReference>
<comment type="caution">
    <text evidence="4">The sequence shown here is derived from an EMBL/GenBank/DDBJ whole genome shotgun (WGS) entry which is preliminary data.</text>
</comment>
<dbReference type="InterPro" id="IPR036864">
    <property type="entry name" value="Zn2-C6_fun-type_DNA-bd_sf"/>
</dbReference>
<keyword evidence="5" id="KW-1185">Reference proteome</keyword>
<evidence type="ECO:0000313" key="4">
    <source>
        <dbReference type="EMBL" id="KAH6687379.1"/>
    </source>
</evidence>
<dbReference type="PROSITE" id="PS00463">
    <property type="entry name" value="ZN2_CY6_FUNGAL_1"/>
    <property type="match status" value="1"/>
</dbReference>
<dbReference type="Gene3D" id="4.10.240.10">
    <property type="entry name" value="Zn(2)-C6 fungal-type DNA-binding domain"/>
    <property type="match status" value="1"/>
</dbReference>
<feature type="compositionally biased region" description="Low complexity" evidence="2">
    <location>
        <begin position="118"/>
        <end position="127"/>
    </location>
</feature>
<feature type="domain" description="Zn(2)-C6 fungal-type" evidence="3">
    <location>
        <begin position="24"/>
        <end position="54"/>
    </location>
</feature>
<dbReference type="InterPro" id="IPR050987">
    <property type="entry name" value="AtrR-like"/>
</dbReference>
<dbReference type="PANTHER" id="PTHR46910:SF33">
    <property type="entry name" value="ZN(II)2CYS6 TRANSCRIPTION FACTOR (EUROFUNG)"/>
    <property type="match status" value="1"/>
</dbReference>
<organism evidence="4 5">
    <name type="scientific">Plectosphaerella plurivora</name>
    <dbReference type="NCBI Taxonomy" id="936078"/>
    <lineage>
        <taxon>Eukaryota</taxon>
        <taxon>Fungi</taxon>
        <taxon>Dikarya</taxon>
        <taxon>Ascomycota</taxon>
        <taxon>Pezizomycotina</taxon>
        <taxon>Sordariomycetes</taxon>
        <taxon>Hypocreomycetidae</taxon>
        <taxon>Glomerellales</taxon>
        <taxon>Plectosphaerellaceae</taxon>
        <taxon>Plectosphaerella</taxon>
    </lineage>
</organism>
<evidence type="ECO:0000256" key="2">
    <source>
        <dbReference type="SAM" id="MobiDB-lite"/>
    </source>
</evidence>
<dbReference type="CDD" id="cd00067">
    <property type="entry name" value="GAL4"/>
    <property type="match status" value="1"/>
</dbReference>
<evidence type="ECO:0000259" key="3">
    <source>
        <dbReference type="PROSITE" id="PS50048"/>
    </source>
</evidence>
<dbReference type="PANTHER" id="PTHR46910">
    <property type="entry name" value="TRANSCRIPTION FACTOR PDR1"/>
    <property type="match status" value="1"/>
</dbReference>
<sequence>MTMTPAATASPAAPRAKKRRINYACNFCRSRKTRCDEVRPACTACQTAGVECVTTNLRNPSTSVVRHEAGRQGPASAATPAPAAVRRKRPAVGPPTASSPLSPAPLSPPPSHRPPRQTRPSQQLLRSAPVSPGRARSTLPVFQQARGSTYCEILSAWFDTPLYRLGIRSAWPLPTALTTTPLPSISFFGFGLCPLPGGDTVRKAADLFLAGPNTLFPVLDADAVEQLLDAAQACAGDPAELVRQAGYPALLLVYTIVIIGGVSLPIPQPPDLDVRGLLDSCASLMGHVLQETTTTTVRTMLLLALAQRCCNKAMASWNTMSLAVTTANTIGLSRPAAATPGGGSAKLWKSLCAFDRMLAFELGRSSSTSGYQKGESSGHPAPLLAAASQLPRAPGVEAAEAAESLALVLDDVARRCIDSTIRGQASEGVDLAATIHDKLATTGTAVLTLMDWAKSVPYALSPTVDLMQDQRYEAFESFLSLQYHNAIILLTRNGLLISEDALHHSIDETATGAPWEAVIRSGQSIAANAARKILRLITRSATSGIPSILPCVVAPLHAIIALSIHVLTGTSREPAADDALLRSAAAALQETSAVRGGDATAVQSLLTNLETMRLAAMQEATPFGPQDSPATGEGPSADASVRLGTMADSGITEAPGQDATTMGGFWQELHDCEPVWPDQIGWDWSNFTEHFP</sequence>
<dbReference type="GO" id="GO:0000981">
    <property type="term" value="F:DNA-binding transcription factor activity, RNA polymerase II-specific"/>
    <property type="evidence" value="ECO:0007669"/>
    <property type="project" value="InterPro"/>
</dbReference>
<dbReference type="AlphaFoldDB" id="A0A9P8VDS3"/>